<evidence type="ECO:0000313" key="1">
    <source>
        <dbReference type="EMBL" id="OAL10779.1"/>
    </source>
</evidence>
<proteinExistence type="predicted"/>
<dbReference type="EMBL" id="LWUJ01000010">
    <property type="protein sequence ID" value="OAL10779.1"/>
    <property type="molecule type" value="Genomic_DNA"/>
</dbReference>
<sequence length="93" mass="11263">MNDKKRLLELISKREEMCSEPLNYEHVLEWLEELHYLFGKLDFSSSITPKIRRIIEQIFFFSNNKNLLKEKIVLVKVKLSVFEKYEAEKLRKS</sequence>
<dbReference type="Proteomes" id="UP000077623">
    <property type="component" value="Unassembled WGS sequence"/>
</dbReference>
<accession>A0A1A9QGA7</accession>
<organism evidence="1 2">
    <name type="scientific">Candidatus Mycoplasma haematobovis</name>
    <dbReference type="NCBI Taxonomy" id="432608"/>
    <lineage>
        <taxon>Bacteria</taxon>
        <taxon>Bacillati</taxon>
        <taxon>Mycoplasmatota</taxon>
        <taxon>Mollicutes</taxon>
        <taxon>Mycoplasmataceae</taxon>
        <taxon>Mycoplasma</taxon>
    </lineage>
</organism>
<name>A0A1A9QGA7_9MOLU</name>
<dbReference type="AlphaFoldDB" id="A0A1A9QGA7"/>
<reference evidence="2" key="1">
    <citation type="submission" date="2016-04" db="EMBL/GenBank/DDBJ databases">
        <authorList>
            <person name="Quiroz-Castaneda R.E."/>
            <person name="Martinez-Ocampo F."/>
        </authorList>
    </citation>
    <scope>NUCLEOTIDE SEQUENCE [LARGE SCALE GENOMIC DNA]</scope>
    <source>
        <strain evidence="2">INIFAP01</strain>
    </source>
</reference>
<evidence type="ECO:0000313" key="2">
    <source>
        <dbReference type="Proteomes" id="UP000077623"/>
    </source>
</evidence>
<comment type="caution">
    <text evidence="1">The sequence shown here is derived from an EMBL/GenBank/DDBJ whole genome shotgun (WGS) entry which is preliminary data.</text>
</comment>
<gene>
    <name evidence="1" type="ORF">A6V39_01810</name>
</gene>
<dbReference type="STRING" id="432608.A6V39_01810"/>
<dbReference type="RefSeq" id="WP_187150015.1">
    <property type="nucleotide sequence ID" value="NZ_LWUJ01000010.1"/>
</dbReference>
<protein>
    <submittedName>
        <fullName evidence="1">Uncharacterized protein</fullName>
    </submittedName>
</protein>
<keyword evidence="2" id="KW-1185">Reference proteome</keyword>